<keyword evidence="3" id="KW-1185">Reference proteome</keyword>
<comment type="caution">
    <text evidence="2">The sequence shown here is derived from an EMBL/GenBank/DDBJ whole genome shotgun (WGS) entry which is preliminary data.</text>
</comment>
<dbReference type="EMBL" id="JBIRUQ010000018">
    <property type="protein sequence ID" value="MFI1465455.1"/>
    <property type="molecule type" value="Genomic_DNA"/>
</dbReference>
<evidence type="ECO:0000313" key="3">
    <source>
        <dbReference type="Proteomes" id="UP001611263"/>
    </source>
</evidence>
<evidence type="ECO:0000313" key="2">
    <source>
        <dbReference type="EMBL" id="MFI1465455.1"/>
    </source>
</evidence>
<dbReference type="RefSeq" id="WP_033247666.1">
    <property type="nucleotide sequence ID" value="NZ_JBIRUQ010000018.1"/>
</dbReference>
<evidence type="ECO:0000256" key="1">
    <source>
        <dbReference type="SAM" id="SignalP"/>
    </source>
</evidence>
<feature type="chain" id="PRO_5046598941" description="Secreted protein" evidence="1">
    <location>
        <begin position="29"/>
        <end position="140"/>
    </location>
</feature>
<feature type="signal peptide" evidence="1">
    <location>
        <begin position="1"/>
        <end position="28"/>
    </location>
</feature>
<reference evidence="2 3" key="1">
    <citation type="submission" date="2024-10" db="EMBL/GenBank/DDBJ databases">
        <title>The Natural Products Discovery Center: Release of the First 8490 Sequenced Strains for Exploring Actinobacteria Biosynthetic Diversity.</title>
        <authorList>
            <person name="Kalkreuter E."/>
            <person name="Kautsar S.A."/>
            <person name="Yang D."/>
            <person name="Bader C.D."/>
            <person name="Teijaro C.N."/>
            <person name="Fluegel L."/>
            <person name="Davis C.M."/>
            <person name="Simpson J.R."/>
            <person name="Lauterbach L."/>
            <person name="Steele A.D."/>
            <person name="Gui C."/>
            <person name="Meng S."/>
            <person name="Li G."/>
            <person name="Viehrig K."/>
            <person name="Ye F."/>
            <person name="Su P."/>
            <person name="Kiefer A.F."/>
            <person name="Nichols A."/>
            <person name="Cepeda A.J."/>
            <person name="Yan W."/>
            <person name="Fan B."/>
            <person name="Jiang Y."/>
            <person name="Adhikari A."/>
            <person name="Zheng C.-J."/>
            <person name="Schuster L."/>
            <person name="Cowan T.M."/>
            <person name="Smanski M.J."/>
            <person name="Chevrette M.G."/>
            <person name="De Carvalho L.P.S."/>
            <person name="Shen B."/>
        </authorList>
    </citation>
    <scope>NUCLEOTIDE SEQUENCE [LARGE SCALE GENOMIC DNA]</scope>
    <source>
        <strain evidence="2 3">NPDC020568</strain>
    </source>
</reference>
<evidence type="ECO:0008006" key="4">
    <source>
        <dbReference type="Google" id="ProtNLM"/>
    </source>
</evidence>
<gene>
    <name evidence="2" type="ORF">ACH4WX_32510</name>
</gene>
<sequence>MNQRLATGLGAVALSIVGTGLFVPQATAQPAPNLAPGVSCEGFTCTNDTDDVYRIEWDAFCSNPGTDEPRAVVSTRKWVFPHGEAFMDVQCPFGQVLGHGGRHHRARHDGEDLVQGFVVDAHYKAALVDNPAPGPTGSAG</sequence>
<protein>
    <recommendedName>
        <fullName evidence="4">Secreted protein</fullName>
    </recommendedName>
</protein>
<keyword evidence="1" id="KW-0732">Signal</keyword>
<proteinExistence type="predicted"/>
<dbReference type="GeneID" id="93508298"/>
<dbReference type="Proteomes" id="UP001611263">
    <property type="component" value="Unassembled WGS sequence"/>
</dbReference>
<name>A0ABW7U1U3_9NOCA</name>
<organism evidence="2 3">
    <name type="scientific">Nocardia carnea</name>
    <dbReference type="NCBI Taxonomy" id="37328"/>
    <lineage>
        <taxon>Bacteria</taxon>
        <taxon>Bacillati</taxon>
        <taxon>Actinomycetota</taxon>
        <taxon>Actinomycetes</taxon>
        <taxon>Mycobacteriales</taxon>
        <taxon>Nocardiaceae</taxon>
        <taxon>Nocardia</taxon>
    </lineage>
</organism>
<accession>A0ABW7U1U3</accession>